<dbReference type="NCBIfam" id="TIGR00726">
    <property type="entry name" value="peptidoglycan editing factor PgeF"/>
    <property type="match status" value="1"/>
</dbReference>
<organism evidence="11 12">
    <name type="scientific">Mariprofundus ferrinatatus</name>
    <dbReference type="NCBI Taxonomy" id="1921087"/>
    <lineage>
        <taxon>Bacteria</taxon>
        <taxon>Pseudomonadati</taxon>
        <taxon>Pseudomonadota</taxon>
        <taxon>Candidatius Mariprofundia</taxon>
        <taxon>Mariprofundales</taxon>
        <taxon>Mariprofundaceae</taxon>
        <taxon>Mariprofundus</taxon>
    </lineage>
</organism>
<evidence type="ECO:0000256" key="9">
    <source>
        <dbReference type="ARBA" id="ARBA00049893"/>
    </source>
</evidence>
<dbReference type="SUPFAM" id="SSF64438">
    <property type="entry name" value="CNF1/YfiH-like putative cysteine hydrolases"/>
    <property type="match status" value="1"/>
</dbReference>
<dbReference type="InterPro" id="IPR011324">
    <property type="entry name" value="Cytotoxic_necrot_fac-like_cat"/>
</dbReference>
<dbReference type="GO" id="GO:0016787">
    <property type="term" value="F:hydrolase activity"/>
    <property type="evidence" value="ECO:0007669"/>
    <property type="project" value="UniProtKB-KW"/>
</dbReference>
<evidence type="ECO:0000256" key="1">
    <source>
        <dbReference type="ARBA" id="ARBA00000553"/>
    </source>
</evidence>
<accession>A0A2K8LBH4</accession>
<dbReference type="OrthoDB" id="4279at2"/>
<dbReference type="RefSeq" id="WP_100265037.1">
    <property type="nucleotide sequence ID" value="NZ_CP018800.1"/>
</dbReference>
<dbReference type="Proteomes" id="UP000231637">
    <property type="component" value="Chromosome"/>
</dbReference>
<evidence type="ECO:0000313" key="12">
    <source>
        <dbReference type="Proteomes" id="UP000231637"/>
    </source>
</evidence>
<comment type="catalytic activity">
    <reaction evidence="7">
        <text>adenosine + H2O + H(+) = inosine + NH4(+)</text>
        <dbReference type="Rhea" id="RHEA:24408"/>
        <dbReference type="ChEBI" id="CHEBI:15377"/>
        <dbReference type="ChEBI" id="CHEBI:15378"/>
        <dbReference type="ChEBI" id="CHEBI:16335"/>
        <dbReference type="ChEBI" id="CHEBI:17596"/>
        <dbReference type="ChEBI" id="CHEBI:28938"/>
        <dbReference type="EC" id="3.5.4.4"/>
    </reaction>
    <physiologicalReaction direction="left-to-right" evidence="7">
        <dbReference type="Rhea" id="RHEA:24409"/>
    </physiologicalReaction>
</comment>
<dbReference type="Pfam" id="PF02578">
    <property type="entry name" value="Cu-oxidase_4"/>
    <property type="match status" value="1"/>
</dbReference>
<gene>
    <name evidence="11" type="ORF">Ga0123462_0726</name>
</gene>
<comment type="catalytic activity">
    <reaction evidence="1">
        <text>inosine + phosphate = alpha-D-ribose 1-phosphate + hypoxanthine</text>
        <dbReference type="Rhea" id="RHEA:27646"/>
        <dbReference type="ChEBI" id="CHEBI:17368"/>
        <dbReference type="ChEBI" id="CHEBI:17596"/>
        <dbReference type="ChEBI" id="CHEBI:43474"/>
        <dbReference type="ChEBI" id="CHEBI:57720"/>
        <dbReference type="EC" id="2.4.2.1"/>
    </reaction>
    <physiologicalReaction direction="left-to-right" evidence="1">
        <dbReference type="Rhea" id="RHEA:27647"/>
    </physiologicalReaction>
</comment>
<proteinExistence type="inferred from homology"/>
<comment type="catalytic activity">
    <reaction evidence="9">
        <text>S-methyl-5'-thioadenosine + phosphate = 5-(methylsulfanyl)-alpha-D-ribose 1-phosphate + adenine</text>
        <dbReference type="Rhea" id="RHEA:11852"/>
        <dbReference type="ChEBI" id="CHEBI:16708"/>
        <dbReference type="ChEBI" id="CHEBI:17509"/>
        <dbReference type="ChEBI" id="CHEBI:43474"/>
        <dbReference type="ChEBI" id="CHEBI:58533"/>
        <dbReference type="EC" id="2.4.2.28"/>
    </reaction>
    <physiologicalReaction direction="left-to-right" evidence="9">
        <dbReference type="Rhea" id="RHEA:11853"/>
    </physiologicalReaction>
</comment>
<comment type="similarity">
    <text evidence="2 10">Belongs to the purine nucleoside phosphorylase YfiH/LACC1 family.</text>
</comment>
<comment type="catalytic activity">
    <reaction evidence="8">
        <text>adenosine + phosphate = alpha-D-ribose 1-phosphate + adenine</text>
        <dbReference type="Rhea" id="RHEA:27642"/>
        <dbReference type="ChEBI" id="CHEBI:16335"/>
        <dbReference type="ChEBI" id="CHEBI:16708"/>
        <dbReference type="ChEBI" id="CHEBI:43474"/>
        <dbReference type="ChEBI" id="CHEBI:57720"/>
        <dbReference type="EC" id="2.4.2.1"/>
    </reaction>
    <physiologicalReaction direction="left-to-right" evidence="8">
        <dbReference type="Rhea" id="RHEA:27643"/>
    </physiologicalReaction>
</comment>
<dbReference type="AlphaFoldDB" id="A0A2K8LBH4"/>
<keyword evidence="3" id="KW-0808">Transferase</keyword>
<dbReference type="Gene3D" id="3.60.140.10">
    <property type="entry name" value="CNF1/YfiH-like putative cysteine hydrolases"/>
    <property type="match status" value="1"/>
</dbReference>
<evidence type="ECO:0000313" key="11">
    <source>
        <dbReference type="EMBL" id="ATX81596.1"/>
    </source>
</evidence>
<evidence type="ECO:0000256" key="5">
    <source>
        <dbReference type="ARBA" id="ARBA00022801"/>
    </source>
</evidence>
<dbReference type="InterPro" id="IPR003730">
    <property type="entry name" value="Cu_polyphenol_OxRdtase"/>
</dbReference>
<evidence type="ECO:0000256" key="7">
    <source>
        <dbReference type="ARBA" id="ARBA00047989"/>
    </source>
</evidence>
<evidence type="ECO:0000256" key="8">
    <source>
        <dbReference type="ARBA" id="ARBA00048968"/>
    </source>
</evidence>
<evidence type="ECO:0000256" key="6">
    <source>
        <dbReference type="ARBA" id="ARBA00022833"/>
    </source>
</evidence>
<reference evidence="11 12" key="1">
    <citation type="submission" date="2016-12" db="EMBL/GenBank/DDBJ databases">
        <title>Isolation and genomic insights into novel planktonic Zetaproteobacteria from stratified waters of the Chesapeake Bay.</title>
        <authorList>
            <person name="McAllister S.M."/>
            <person name="Kato S."/>
            <person name="Chan C.S."/>
            <person name="Chiu B.K."/>
            <person name="Field E.K."/>
        </authorList>
    </citation>
    <scope>NUCLEOTIDE SEQUENCE [LARGE SCALE GENOMIC DNA]</scope>
    <source>
        <strain evidence="11 12">CP-8</strain>
    </source>
</reference>
<dbReference type="CDD" id="cd16833">
    <property type="entry name" value="YfiH"/>
    <property type="match status" value="1"/>
</dbReference>
<dbReference type="InterPro" id="IPR038371">
    <property type="entry name" value="Cu_polyphenol_OxRdtase_sf"/>
</dbReference>
<dbReference type="PANTHER" id="PTHR30616">
    <property type="entry name" value="UNCHARACTERIZED PROTEIN YFIH"/>
    <property type="match status" value="1"/>
</dbReference>
<dbReference type="GO" id="GO:0017061">
    <property type="term" value="F:S-methyl-5-thioadenosine phosphorylase activity"/>
    <property type="evidence" value="ECO:0007669"/>
    <property type="project" value="UniProtKB-EC"/>
</dbReference>
<dbReference type="KEGG" id="mfn:Ga0123462_0726"/>
<keyword evidence="6" id="KW-0862">Zinc</keyword>
<keyword evidence="4" id="KW-0479">Metal-binding</keyword>
<evidence type="ECO:0000256" key="3">
    <source>
        <dbReference type="ARBA" id="ARBA00022679"/>
    </source>
</evidence>
<keyword evidence="5" id="KW-0378">Hydrolase</keyword>
<dbReference type="PANTHER" id="PTHR30616:SF2">
    <property type="entry name" value="PURINE NUCLEOSIDE PHOSPHORYLASE LACC1"/>
    <property type="match status" value="1"/>
</dbReference>
<dbReference type="EMBL" id="CP018800">
    <property type="protein sequence ID" value="ATX81596.1"/>
    <property type="molecule type" value="Genomic_DNA"/>
</dbReference>
<name>A0A2K8LBH4_9PROT</name>
<protein>
    <recommendedName>
        <fullName evidence="10">Purine nucleoside phosphorylase</fullName>
    </recommendedName>
</protein>
<keyword evidence="12" id="KW-1185">Reference proteome</keyword>
<evidence type="ECO:0000256" key="2">
    <source>
        <dbReference type="ARBA" id="ARBA00007353"/>
    </source>
</evidence>
<evidence type="ECO:0000256" key="10">
    <source>
        <dbReference type="RuleBase" id="RU361274"/>
    </source>
</evidence>
<dbReference type="GO" id="GO:0005507">
    <property type="term" value="F:copper ion binding"/>
    <property type="evidence" value="ECO:0007669"/>
    <property type="project" value="TreeGrafter"/>
</dbReference>
<evidence type="ECO:0000256" key="4">
    <source>
        <dbReference type="ARBA" id="ARBA00022723"/>
    </source>
</evidence>
<sequence length="254" mass="27256">MADSPLLRSELLERHGLIGLFTRRTGGVSPAPFDSFNFGKDIGDADHNIDQNLDILLKTAGLTALPHQARQVHGTDICNCSGTGYLHDACADILIASRPGTALGVRTADCLPLLLADSEAGIIAAVHAGWRGTAAAVAARAVDAMKQLGARPERMIATLGPCIGNCCFVIGEEAAEQLADCCEDAATCIRHSSEIRADIRELNRLQLKQSGLNPENIESFDECTVCHPERYYSYRRNGRNSGRHLAVVALPSRP</sequence>